<name>A0A1E5HA55_9ENTE</name>
<gene>
    <name evidence="4" type="ORF">BCR24_05420</name>
</gene>
<proteinExistence type="inferred from homology"/>
<dbReference type="OrthoDB" id="2155627at2"/>
<feature type="domain" description="Mannosyl-glycoprotein endo-beta-N-acetylglucosamidase-like" evidence="3">
    <location>
        <begin position="89"/>
        <end position="249"/>
    </location>
</feature>
<evidence type="ECO:0000256" key="1">
    <source>
        <dbReference type="ARBA" id="ARBA00010266"/>
    </source>
</evidence>
<dbReference type="EMBL" id="MIKC01000038">
    <property type="protein sequence ID" value="OEG21725.1"/>
    <property type="molecule type" value="Genomic_DNA"/>
</dbReference>
<dbReference type="InterPro" id="IPR002901">
    <property type="entry name" value="MGlyc_endo_b_GlcNAc-like_dom"/>
</dbReference>
<evidence type="ECO:0000313" key="5">
    <source>
        <dbReference type="Proteomes" id="UP000094469"/>
    </source>
</evidence>
<dbReference type="Gene3D" id="4.10.80.30">
    <property type="entry name" value="DNA polymerase, domain 6"/>
    <property type="match status" value="1"/>
</dbReference>
<dbReference type="STRING" id="1131292.BCR24_05420"/>
<dbReference type="PANTHER" id="PTHR33308:SF9">
    <property type="entry name" value="PEPTIDOGLYCAN HYDROLASE FLGJ"/>
    <property type="match status" value="1"/>
</dbReference>
<evidence type="ECO:0000259" key="3">
    <source>
        <dbReference type="SMART" id="SM00047"/>
    </source>
</evidence>
<accession>A0A1E5HA55</accession>
<sequence length="314" mass="35861">MNNKVLLIMILGLVMPTLMIAAPALKLSSTLKERTGLKTIKIIKTDTISERKNRSSKYARFLAQSVEISDDIHEIIKSEETVSDFSETMTDKSQSIEEFVNKIGEQASKIASYHDLYASVMIAQAILESEAGNSALSIPPYYNLFGIKGDYKGAKVVMKTQEDDGQGNLFTIDSKFRQYSSYKESLEDYAMLLKMGVTGNTLYYQSVWKSQTKNYPEATKSLTGKYATDAQYDEKLNRLIEVYQLTKYDIDQQEVLSKLRVFTEITIKDVAVKINAIKRIINTELGAKHKWRIIQQVSKLIRKLFFYVLKVLRY</sequence>
<protein>
    <recommendedName>
        <fullName evidence="3">Mannosyl-glycoprotein endo-beta-N-acetylglucosamidase-like domain-containing protein</fullName>
    </recommendedName>
</protein>
<evidence type="ECO:0000256" key="2">
    <source>
        <dbReference type="ARBA" id="ARBA00022801"/>
    </source>
</evidence>
<reference evidence="5" key="1">
    <citation type="submission" date="2016-09" db="EMBL/GenBank/DDBJ databases">
        <authorList>
            <person name="Gulvik C.A."/>
        </authorList>
    </citation>
    <scope>NUCLEOTIDE SEQUENCE [LARGE SCALE GENOMIC DNA]</scope>
    <source>
        <strain evidence="5">LMG 26676</strain>
    </source>
</reference>
<keyword evidence="5" id="KW-1185">Reference proteome</keyword>
<dbReference type="Gene3D" id="1.10.530.10">
    <property type="match status" value="1"/>
</dbReference>
<comment type="caution">
    <text evidence="4">The sequence shown here is derived from an EMBL/GenBank/DDBJ whole genome shotgun (WGS) entry which is preliminary data.</text>
</comment>
<organism evidence="4 5">
    <name type="scientific">Enterococcus ureilyticus</name>
    <dbReference type="NCBI Taxonomy" id="1131292"/>
    <lineage>
        <taxon>Bacteria</taxon>
        <taxon>Bacillati</taxon>
        <taxon>Bacillota</taxon>
        <taxon>Bacilli</taxon>
        <taxon>Lactobacillales</taxon>
        <taxon>Enterococcaceae</taxon>
        <taxon>Enterococcus</taxon>
    </lineage>
</organism>
<dbReference type="InterPro" id="IPR051056">
    <property type="entry name" value="Glycosyl_Hydrolase_73"/>
</dbReference>
<dbReference type="Pfam" id="PF01832">
    <property type="entry name" value="Glucosaminidase"/>
    <property type="match status" value="1"/>
</dbReference>
<dbReference type="SMART" id="SM00047">
    <property type="entry name" value="LYZ2"/>
    <property type="match status" value="1"/>
</dbReference>
<dbReference type="RefSeq" id="WP_069640710.1">
    <property type="nucleotide sequence ID" value="NZ_JAFBEZ010000004.1"/>
</dbReference>
<dbReference type="Proteomes" id="UP000094469">
    <property type="component" value="Unassembled WGS sequence"/>
</dbReference>
<dbReference type="PANTHER" id="PTHR33308">
    <property type="entry name" value="PEPTIDOGLYCAN HYDROLASE FLGJ"/>
    <property type="match status" value="1"/>
</dbReference>
<evidence type="ECO:0000313" key="4">
    <source>
        <dbReference type="EMBL" id="OEG21725.1"/>
    </source>
</evidence>
<dbReference type="GO" id="GO:0004040">
    <property type="term" value="F:amidase activity"/>
    <property type="evidence" value="ECO:0007669"/>
    <property type="project" value="InterPro"/>
</dbReference>
<comment type="similarity">
    <text evidence="1">Belongs to the glycosyl hydrolase 73 family.</text>
</comment>
<keyword evidence="2" id="KW-0378">Hydrolase</keyword>
<dbReference type="AlphaFoldDB" id="A0A1E5HA55"/>